<dbReference type="NCBIfam" id="TIGR00500">
    <property type="entry name" value="met_pdase_I"/>
    <property type="match status" value="1"/>
</dbReference>
<comment type="catalytic activity">
    <reaction evidence="6 7">
        <text>Release of N-terminal amino acids, preferentially methionine, from peptides and arylamides.</text>
        <dbReference type="EC" id="3.4.11.18"/>
    </reaction>
</comment>
<dbReference type="PRINTS" id="PR00599">
    <property type="entry name" value="MAPEPTIDASE"/>
</dbReference>
<dbReference type="InterPro" id="IPR001714">
    <property type="entry name" value="Pept_M24_MAP"/>
</dbReference>
<dbReference type="InterPro" id="IPR036005">
    <property type="entry name" value="Creatinase/aminopeptidase-like"/>
</dbReference>
<dbReference type="GO" id="GO:0006508">
    <property type="term" value="P:proteolysis"/>
    <property type="evidence" value="ECO:0007669"/>
    <property type="project" value="UniProtKB-KW"/>
</dbReference>
<evidence type="ECO:0000256" key="6">
    <source>
        <dbReference type="HAMAP-Rule" id="MF_01974"/>
    </source>
</evidence>
<evidence type="ECO:0000256" key="7">
    <source>
        <dbReference type="RuleBase" id="RU003653"/>
    </source>
</evidence>
<protein>
    <recommendedName>
        <fullName evidence="6 7">Methionine aminopeptidase</fullName>
        <shortName evidence="6">MAP</shortName>
        <shortName evidence="6">MetAP</shortName>
        <ecNumber evidence="6 7">3.4.11.18</ecNumber>
    </recommendedName>
    <alternativeName>
        <fullName evidence="6">Peptidase M</fullName>
    </alternativeName>
</protein>
<keyword evidence="10" id="KW-1185">Reference proteome</keyword>
<feature type="binding site" evidence="6">
    <location>
        <position position="146"/>
    </location>
    <ligand>
        <name>a divalent metal cation</name>
        <dbReference type="ChEBI" id="CHEBI:60240"/>
        <label>1</label>
    </ligand>
</feature>
<feature type="binding site" evidence="6">
    <location>
        <position position="117"/>
    </location>
    <ligand>
        <name>substrate</name>
    </ligand>
</feature>
<evidence type="ECO:0000313" key="10">
    <source>
        <dbReference type="Proteomes" id="UP001056429"/>
    </source>
</evidence>
<comment type="caution">
    <text evidence="9">The sequence shown here is derived from an EMBL/GenBank/DDBJ whole genome shotgun (WGS) entry which is preliminary data.</text>
</comment>
<dbReference type="HAMAP" id="MF_01974">
    <property type="entry name" value="MetAP_1"/>
    <property type="match status" value="1"/>
</dbReference>
<feature type="binding site" evidence="6">
    <location>
        <position position="275"/>
    </location>
    <ligand>
        <name>a divalent metal cation</name>
        <dbReference type="ChEBI" id="CHEBI:60240"/>
        <label>1</label>
    </ligand>
</feature>
<reference evidence="9" key="1">
    <citation type="journal article" date="2021" name="mSystems">
        <title>Bacteria and Archaea Synergistically Convert Glycine Betaine to Biogenic Methane in the Formosa Cold Seep of the South China Sea.</title>
        <authorList>
            <person name="Li L."/>
            <person name="Zhang W."/>
            <person name="Zhang S."/>
            <person name="Song L."/>
            <person name="Sun Q."/>
            <person name="Zhang H."/>
            <person name="Xiang H."/>
            <person name="Dong X."/>
        </authorList>
    </citation>
    <scope>NUCLEOTIDE SEQUENCE</scope>
    <source>
        <strain evidence="9">ZWT</strain>
    </source>
</reference>
<dbReference type="Gene3D" id="3.90.230.10">
    <property type="entry name" value="Creatinase/methionine aminopeptidase superfamily"/>
    <property type="match status" value="1"/>
</dbReference>
<dbReference type="Gene3D" id="3.10.450.50">
    <property type="match status" value="1"/>
</dbReference>
<organism evidence="9 10">
    <name type="scientific">Oceanirhabdus seepicola</name>
    <dbReference type="NCBI Taxonomy" id="2828781"/>
    <lineage>
        <taxon>Bacteria</taxon>
        <taxon>Bacillati</taxon>
        <taxon>Bacillota</taxon>
        <taxon>Clostridia</taxon>
        <taxon>Eubacteriales</taxon>
        <taxon>Clostridiaceae</taxon>
        <taxon>Oceanirhabdus</taxon>
    </lineage>
</organism>
<evidence type="ECO:0000313" key="9">
    <source>
        <dbReference type="EMBL" id="MCM1992431.1"/>
    </source>
</evidence>
<evidence type="ECO:0000256" key="4">
    <source>
        <dbReference type="ARBA" id="ARBA00022723"/>
    </source>
</evidence>
<comment type="function">
    <text evidence="1 6">Removes the N-terminal methionine from nascent proteins. The N-terminal methionine is often cleaved when the second residue in the primary sequence is small and uncharged (Met-Ala-, Cys, Gly, Pro, Ser, Thr, or Val). Requires deformylation of the N(alpha)-formylated initiator methionine before it can be hydrolyzed.</text>
</comment>
<dbReference type="RefSeq" id="WP_250861597.1">
    <property type="nucleotide sequence ID" value="NZ_JAGSOJ010000006.1"/>
</dbReference>
<dbReference type="EMBL" id="JAGSOJ010000006">
    <property type="protein sequence ID" value="MCM1992431.1"/>
    <property type="molecule type" value="Genomic_DNA"/>
</dbReference>
<feature type="binding site" evidence="6">
    <location>
        <position position="243"/>
    </location>
    <ligand>
        <name>a divalent metal cation</name>
        <dbReference type="ChEBI" id="CHEBI:60240"/>
        <label>2</label>
        <note>catalytic</note>
    </ligand>
</feature>
<feature type="binding site" evidence="6">
    <location>
        <position position="210"/>
    </location>
    <ligand>
        <name>a divalent metal cation</name>
        <dbReference type="ChEBI" id="CHEBI:60240"/>
        <label>2</label>
        <note>catalytic</note>
    </ligand>
</feature>
<dbReference type="Pfam" id="PF00557">
    <property type="entry name" value="Peptidase_M24"/>
    <property type="match status" value="1"/>
</dbReference>
<dbReference type="Proteomes" id="UP001056429">
    <property type="component" value="Unassembled WGS sequence"/>
</dbReference>
<proteinExistence type="inferred from homology"/>
<comment type="similarity">
    <text evidence="6">Belongs to the peptidase M24A family. Methionine aminopeptidase type 1 subfamily.</text>
</comment>
<dbReference type="GO" id="GO:0070006">
    <property type="term" value="F:metalloaminopeptidase activity"/>
    <property type="evidence" value="ECO:0007669"/>
    <property type="project" value="UniProtKB-UniRule"/>
</dbReference>
<feature type="binding site" evidence="6">
    <location>
        <position position="275"/>
    </location>
    <ligand>
        <name>a divalent metal cation</name>
        <dbReference type="ChEBI" id="CHEBI:60240"/>
        <label>2</label>
        <note>catalytic</note>
    </ligand>
</feature>
<dbReference type="NCBIfam" id="NF008970">
    <property type="entry name" value="PRK12318.1"/>
    <property type="match status" value="1"/>
</dbReference>
<dbReference type="GO" id="GO:0046872">
    <property type="term" value="F:metal ion binding"/>
    <property type="evidence" value="ECO:0007669"/>
    <property type="project" value="UniProtKB-UniRule"/>
</dbReference>
<keyword evidence="5 6" id="KW-0378">Hydrolase</keyword>
<dbReference type="InterPro" id="IPR004027">
    <property type="entry name" value="SEC_C_motif"/>
</dbReference>
<dbReference type="EC" id="3.4.11.18" evidence="6 7"/>
<evidence type="ECO:0000256" key="1">
    <source>
        <dbReference type="ARBA" id="ARBA00002521"/>
    </source>
</evidence>
<comment type="subunit">
    <text evidence="6">Monomer.</text>
</comment>
<evidence type="ECO:0000259" key="8">
    <source>
        <dbReference type="Pfam" id="PF00557"/>
    </source>
</evidence>
<sequence length="290" mass="32207">MILSRNDKCWCGSGQKYKKCHMNFDEKLKELKQQGYEVPTRDMIKNNEQIEGIRKSAKINNGLLDLISENIREGMSTEEINTLAHEYTVSNGGIPADLNYDGFPKSICTSINDEVCHGIPNQDIILKNGDIINVDATTILNEYFSDASRMFQIGEVSEEARRIVDVVKECLYKGIEAIKPWKSSLGDIAAAVQEHAESNGYSVVREFGGHGVGLHIHEEPFVSHFGKRGTGMILVPGMVFTIEPMINGGSHEIFIDEDNGWTAFTADGALSAQWEHTILVTEDGIEIISK</sequence>
<dbReference type="PANTHER" id="PTHR43330:SF8">
    <property type="entry name" value="METHIONINE AMINOPEPTIDASE 1D, MITOCHONDRIAL"/>
    <property type="match status" value="1"/>
</dbReference>
<feature type="binding site" evidence="6">
    <location>
        <position position="135"/>
    </location>
    <ligand>
        <name>a divalent metal cation</name>
        <dbReference type="ChEBI" id="CHEBI:60240"/>
        <label>1</label>
    </ligand>
</feature>
<dbReference type="InterPro" id="IPR000994">
    <property type="entry name" value="Pept_M24"/>
</dbReference>
<feature type="binding site" evidence="6">
    <location>
        <position position="146"/>
    </location>
    <ligand>
        <name>a divalent metal cation</name>
        <dbReference type="ChEBI" id="CHEBI:60240"/>
        <label>2</label>
        <note>catalytic</note>
    </ligand>
</feature>
<evidence type="ECO:0000256" key="2">
    <source>
        <dbReference type="ARBA" id="ARBA00022438"/>
    </source>
</evidence>
<dbReference type="SUPFAM" id="SSF55920">
    <property type="entry name" value="Creatinase/aminopeptidase"/>
    <property type="match status" value="1"/>
</dbReference>
<name>A0A9J6P6Q9_9CLOT</name>
<feature type="binding site" evidence="6">
    <location>
        <position position="217"/>
    </location>
    <ligand>
        <name>substrate</name>
    </ligand>
</feature>
<keyword evidence="4 6" id="KW-0479">Metal-binding</keyword>
<evidence type="ECO:0000256" key="3">
    <source>
        <dbReference type="ARBA" id="ARBA00022670"/>
    </source>
</evidence>
<dbReference type="Pfam" id="PF02810">
    <property type="entry name" value="SEC-C"/>
    <property type="match status" value="1"/>
</dbReference>
<accession>A0A9J6P6Q9</accession>
<dbReference type="AlphaFoldDB" id="A0A9J6P6Q9"/>
<dbReference type="PROSITE" id="PS00680">
    <property type="entry name" value="MAP_1"/>
    <property type="match status" value="1"/>
</dbReference>
<dbReference type="SUPFAM" id="SSF103642">
    <property type="entry name" value="Sec-C motif"/>
    <property type="match status" value="1"/>
</dbReference>
<dbReference type="PANTHER" id="PTHR43330">
    <property type="entry name" value="METHIONINE AMINOPEPTIDASE"/>
    <property type="match status" value="1"/>
</dbReference>
<feature type="domain" description="Peptidase M24" evidence="8">
    <location>
        <begin position="51"/>
        <end position="282"/>
    </location>
</feature>
<keyword evidence="2 6" id="KW-0031">Aminopeptidase</keyword>
<evidence type="ECO:0000256" key="5">
    <source>
        <dbReference type="ARBA" id="ARBA00022801"/>
    </source>
</evidence>
<comment type="cofactor">
    <cofactor evidence="6">
        <name>Co(2+)</name>
        <dbReference type="ChEBI" id="CHEBI:48828"/>
    </cofactor>
    <cofactor evidence="6">
        <name>Zn(2+)</name>
        <dbReference type="ChEBI" id="CHEBI:29105"/>
    </cofactor>
    <cofactor evidence="6">
        <name>Mn(2+)</name>
        <dbReference type="ChEBI" id="CHEBI:29035"/>
    </cofactor>
    <cofactor evidence="6">
        <name>Fe(2+)</name>
        <dbReference type="ChEBI" id="CHEBI:29033"/>
    </cofactor>
    <text evidence="6">Binds 2 divalent metal cations per subunit. Has a high-affinity and a low affinity metal-binding site. The true nature of the physiological cofactor is under debate. The enzyme is active with cobalt, zinc, manganese or divalent iron ions. Most likely, methionine aminopeptidases function as mononuclear Fe(2+)-metalloproteases under physiological conditions, and the catalytically relevant metal-binding site has been assigned to the histidine-containing high-affinity site.</text>
</comment>
<dbReference type="CDD" id="cd01086">
    <property type="entry name" value="MetAP1"/>
    <property type="match status" value="1"/>
</dbReference>
<gene>
    <name evidence="6" type="primary">map</name>
    <name evidence="9" type="ORF">KDK92_22185</name>
</gene>
<dbReference type="GO" id="GO:0004239">
    <property type="term" value="F:initiator methionyl aminopeptidase activity"/>
    <property type="evidence" value="ECO:0007669"/>
    <property type="project" value="UniProtKB-UniRule"/>
</dbReference>
<keyword evidence="3 6" id="KW-0645">Protease</keyword>
<dbReference type="InterPro" id="IPR002467">
    <property type="entry name" value="Pept_M24A_MAP1"/>
</dbReference>
<reference evidence="9" key="2">
    <citation type="submission" date="2021-04" db="EMBL/GenBank/DDBJ databases">
        <authorList>
            <person name="Dong X."/>
        </authorList>
    </citation>
    <scope>NUCLEOTIDE SEQUENCE</scope>
    <source>
        <strain evidence="9">ZWT</strain>
    </source>
</reference>